<dbReference type="CDD" id="cd01858">
    <property type="entry name" value="NGP_1"/>
    <property type="match status" value="1"/>
</dbReference>
<feature type="compositionally biased region" description="Low complexity" evidence="6">
    <location>
        <begin position="10"/>
        <end position="20"/>
    </location>
</feature>
<feature type="compositionally biased region" description="Basic and acidic residues" evidence="6">
    <location>
        <begin position="649"/>
        <end position="660"/>
    </location>
</feature>
<evidence type="ECO:0000256" key="6">
    <source>
        <dbReference type="SAM" id="MobiDB-lite"/>
    </source>
</evidence>
<dbReference type="Gene3D" id="1.10.1580.10">
    <property type="match status" value="1"/>
</dbReference>
<feature type="compositionally biased region" description="Basic and acidic residues" evidence="6">
    <location>
        <begin position="514"/>
        <end position="525"/>
    </location>
</feature>
<dbReference type="GO" id="GO:0005525">
    <property type="term" value="F:GTP binding"/>
    <property type="evidence" value="ECO:0007669"/>
    <property type="project" value="UniProtKB-KW"/>
</dbReference>
<dbReference type="Proteomes" id="UP000694546">
    <property type="component" value="Chromosome 6"/>
</dbReference>
<gene>
    <name evidence="8" type="primary">gnl2</name>
</gene>
<dbReference type="Pfam" id="PF01926">
    <property type="entry name" value="MMR_HSR1"/>
    <property type="match status" value="1"/>
</dbReference>
<comment type="function">
    <text evidence="5">GTPase that associates with pre-60S ribosomal subunits in the nucleolus and is required for their nuclear export and maturation.</text>
</comment>
<dbReference type="InterPro" id="IPR027417">
    <property type="entry name" value="P-loop_NTPase"/>
</dbReference>
<dbReference type="GO" id="GO:0005730">
    <property type="term" value="C:nucleolus"/>
    <property type="evidence" value="ECO:0007669"/>
    <property type="project" value="UniProtKB-SubCell"/>
</dbReference>
<feature type="domain" description="CP-type G" evidence="7">
    <location>
        <begin position="207"/>
        <end position="368"/>
    </location>
</feature>
<comment type="subcellular location">
    <subcellularLocation>
        <location evidence="1 5">Nucleus</location>
        <location evidence="1 5">Nucleolus</location>
    </subcellularLocation>
</comment>
<feature type="compositionally biased region" description="Acidic residues" evidence="6">
    <location>
        <begin position="494"/>
        <end position="505"/>
    </location>
</feature>
<dbReference type="AlphaFoldDB" id="A0A8C5C9A7"/>
<feature type="region of interest" description="Disordered" evidence="6">
    <location>
        <begin position="705"/>
        <end position="728"/>
    </location>
</feature>
<dbReference type="PRINTS" id="PR00326">
    <property type="entry name" value="GTP1OBG"/>
</dbReference>
<evidence type="ECO:0000256" key="1">
    <source>
        <dbReference type="ARBA" id="ARBA00004604"/>
    </source>
</evidence>
<evidence type="ECO:0000256" key="4">
    <source>
        <dbReference type="ARBA" id="ARBA00023242"/>
    </source>
</evidence>
<evidence type="ECO:0000259" key="7">
    <source>
        <dbReference type="PROSITE" id="PS51721"/>
    </source>
</evidence>
<evidence type="ECO:0000313" key="8">
    <source>
        <dbReference type="Ensembl" id="ENSGMOP00000057195.1"/>
    </source>
</evidence>
<feature type="compositionally biased region" description="Low complexity" evidence="6">
    <location>
        <begin position="477"/>
        <end position="493"/>
    </location>
</feature>
<keyword evidence="4 5" id="KW-0539">Nucleus</keyword>
<reference evidence="8" key="2">
    <citation type="submission" date="2025-09" db="UniProtKB">
        <authorList>
            <consortium name="Ensembl"/>
        </authorList>
    </citation>
    <scope>IDENTIFICATION</scope>
</reference>
<dbReference type="GeneTree" id="ENSGT00810000125524"/>
<protein>
    <recommendedName>
        <fullName evidence="5">Nucleolar GTP-binding protein 2</fullName>
    </recommendedName>
</protein>
<feature type="region of interest" description="Disordered" evidence="6">
    <location>
        <begin position="458"/>
        <end position="525"/>
    </location>
</feature>
<dbReference type="SUPFAM" id="SSF52540">
    <property type="entry name" value="P-loop containing nucleoside triphosphate hydrolases"/>
    <property type="match status" value="1"/>
</dbReference>
<feature type="region of interest" description="Disordered" evidence="6">
    <location>
        <begin position="537"/>
        <end position="614"/>
    </location>
</feature>
<dbReference type="Pfam" id="PF08153">
    <property type="entry name" value="NGP1NT"/>
    <property type="match status" value="1"/>
</dbReference>
<keyword evidence="9" id="KW-1185">Reference proteome</keyword>
<dbReference type="InterPro" id="IPR030378">
    <property type="entry name" value="G_CP_dom"/>
</dbReference>
<evidence type="ECO:0000256" key="5">
    <source>
        <dbReference type="RuleBase" id="RU364023"/>
    </source>
</evidence>
<dbReference type="PANTHER" id="PTHR11089:SF9">
    <property type="entry name" value="NUCLEOLAR GTP-BINDING PROTEIN 2"/>
    <property type="match status" value="1"/>
</dbReference>
<dbReference type="PROSITE" id="PS51721">
    <property type="entry name" value="G_CP"/>
    <property type="match status" value="1"/>
</dbReference>
<dbReference type="Gene3D" id="3.40.50.300">
    <property type="entry name" value="P-loop containing nucleotide triphosphate hydrolases"/>
    <property type="match status" value="1"/>
</dbReference>
<organism evidence="8 9">
    <name type="scientific">Gadus morhua</name>
    <name type="common">Atlantic cod</name>
    <dbReference type="NCBI Taxonomy" id="8049"/>
    <lineage>
        <taxon>Eukaryota</taxon>
        <taxon>Metazoa</taxon>
        <taxon>Chordata</taxon>
        <taxon>Craniata</taxon>
        <taxon>Vertebrata</taxon>
        <taxon>Euteleostomi</taxon>
        <taxon>Actinopterygii</taxon>
        <taxon>Neopterygii</taxon>
        <taxon>Teleostei</taxon>
        <taxon>Neoteleostei</taxon>
        <taxon>Acanthomorphata</taxon>
        <taxon>Zeiogadaria</taxon>
        <taxon>Gadariae</taxon>
        <taxon>Gadiformes</taxon>
        <taxon>Gadoidei</taxon>
        <taxon>Gadidae</taxon>
        <taxon>Gadus</taxon>
    </lineage>
</organism>
<feature type="region of interest" description="Disordered" evidence="6">
    <location>
        <begin position="1"/>
        <end position="32"/>
    </location>
</feature>
<dbReference type="Ensembl" id="ENSGMOT00000057477.1">
    <property type="protein sequence ID" value="ENSGMOP00000057195.1"/>
    <property type="gene ID" value="ENSGMOG00000004427.2"/>
</dbReference>
<dbReference type="InterPro" id="IPR006073">
    <property type="entry name" value="GTP-bd"/>
</dbReference>
<keyword evidence="3 5" id="KW-0342">GTP-binding</keyword>
<comment type="similarity">
    <text evidence="5">Belongs to the TRAFAC class YlqF/YawG GTPase family. NOG2 subfamily.</text>
</comment>
<sequence>MVKPRFKGRSSINTSTSSSNPDRPKEAGATSLRDRSTIKRLNMYRQKQRCDNRGKVIRNLSFQSSVTPGTVARVEPNIKWFANTRVIKQSSLQKFQEEMGRVQKDPYRVIMRRSKLPMSLLHDRIKAHNSKVHILDTEGFQTTFGPRAQRKRPSLLVEDVKDLVVRAEASVLSYSADKDRDLVTEDSGVREEVREEIFKKGQSKRIWGELYKVIDSSDVVIQVLDARDPMGTRSQSIETYMKKEKPWKHLIFVLNKCDLIPTWVTKRWVAILSAINPTLAFHASLTNSFGKGCLIQLLRQFGKLHTDKKQISVGFIGYPNVGKSSVINTLRSKKVCNVAPIAGETKVWQYITLMRRIFLIDCPGVVYPSEDSESDIVLKGVVQVEKIKHPEEHIPAVLERAKPEYIQKTYRIPTWSSPEDFLEKLAFRTGKLHKGGEPDIVTVSKMVLNDWQRGRIPFFVKPPGPDNDPEGKEKEAAAPGAEVQVQEEQQQQQQEEEQQEGEEEVAAMPAEQEAQERCKEKQKEQVQKILAGVRQNFGKISVAPEFNDEDLDPVEMADLDPSDFSDVEEEDEEDAGEEEKEEEQQEEQAAAGGQVGRPSTAAAGVTKGPSNTIRQLDEKIAKYKQFLDRAKSKRFSAIRIPKGLSSKVLADDKPKQDEKQSVNVATAGSWREPALTPLSLSLPQRRAAERASKLKVGARYYETHNVKNKNRDKKMPVLEGKKGKKAKR</sequence>
<feature type="compositionally biased region" description="Acidic residues" evidence="6">
    <location>
        <begin position="546"/>
        <end position="586"/>
    </location>
</feature>
<evidence type="ECO:0000256" key="3">
    <source>
        <dbReference type="ARBA" id="ARBA00023134"/>
    </source>
</evidence>
<dbReference type="InterPro" id="IPR023179">
    <property type="entry name" value="GTP-bd_ortho_bundle_sf"/>
</dbReference>
<dbReference type="InterPro" id="IPR012971">
    <property type="entry name" value="NOG2_N_dom"/>
</dbReference>
<feature type="compositionally biased region" description="Basic and acidic residues" evidence="6">
    <location>
        <begin position="22"/>
        <end position="32"/>
    </location>
</feature>
<evidence type="ECO:0000313" key="9">
    <source>
        <dbReference type="Proteomes" id="UP000694546"/>
    </source>
</evidence>
<name>A0A8C5C9A7_GADMO</name>
<evidence type="ECO:0000256" key="2">
    <source>
        <dbReference type="ARBA" id="ARBA00022741"/>
    </source>
</evidence>
<dbReference type="InterPro" id="IPR050755">
    <property type="entry name" value="TRAFAC_YlqF/YawG_RiboMat"/>
</dbReference>
<dbReference type="PANTHER" id="PTHR11089">
    <property type="entry name" value="GTP-BINDING PROTEIN-RELATED"/>
    <property type="match status" value="1"/>
</dbReference>
<proteinExistence type="inferred from homology"/>
<accession>A0A8C5C9A7</accession>
<dbReference type="InterPro" id="IPR024929">
    <property type="entry name" value="GNL2_CP_dom"/>
</dbReference>
<keyword evidence="2 5" id="KW-0547">Nucleotide-binding</keyword>
<reference evidence="8" key="1">
    <citation type="submission" date="2025-08" db="UniProtKB">
        <authorList>
            <consortium name="Ensembl"/>
        </authorList>
    </citation>
    <scope>IDENTIFICATION</scope>
</reference>
<feature type="region of interest" description="Disordered" evidence="6">
    <location>
        <begin position="647"/>
        <end position="668"/>
    </location>
</feature>